<evidence type="ECO:0000256" key="2">
    <source>
        <dbReference type="ARBA" id="ARBA00022649"/>
    </source>
</evidence>
<sequence>MAYKIRLTASAKKTLDKLPKDIQKHLAVAIDNLSQTPRSPGAIKLTGADLYRIRVGHYRIIYHIQDDRLLVLIVKIGHRREVYR</sequence>
<evidence type="ECO:0000313" key="4">
    <source>
        <dbReference type="Proteomes" id="UP001321825"/>
    </source>
</evidence>
<keyword evidence="2" id="KW-1277">Toxin-antitoxin system</keyword>
<dbReference type="InterPro" id="IPR035093">
    <property type="entry name" value="RelE/ParE_toxin_dom_sf"/>
</dbReference>
<accession>A0AAU9C9X1</accession>
<organism evidence="3 4">
    <name type="scientific">Methylomarinovum caldicuralii</name>
    <dbReference type="NCBI Taxonomy" id="438856"/>
    <lineage>
        <taxon>Bacteria</taxon>
        <taxon>Pseudomonadati</taxon>
        <taxon>Pseudomonadota</taxon>
        <taxon>Gammaproteobacteria</taxon>
        <taxon>Methylococcales</taxon>
        <taxon>Methylothermaceae</taxon>
        <taxon>Methylomarinovum</taxon>
    </lineage>
</organism>
<evidence type="ECO:0000256" key="1">
    <source>
        <dbReference type="ARBA" id="ARBA00006226"/>
    </source>
</evidence>
<dbReference type="KEGG" id="mcau:MIT9_P0867"/>
<dbReference type="PANTHER" id="PTHR35601:SF1">
    <property type="entry name" value="TOXIN RELE"/>
    <property type="match status" value="1"/>
</dbReference>
<dbReference type="EMBL" id="AP024714">
    <property type="protein sequence ID" value="BCX81289.1"/>
    <property type="molecule type" value="Genomic_DNA"/>
</dbReference>
<dbReference type="Gene3D" id="3.30.2310.20">
    <property type="entry name" value="RelE-like"/>
    <property type="match status" value="1"/>
</dbReference>
<dbReference type="Proteomes" id="UP001321825">
    <property type="component" value="Chromosome"/>
</dbReference>
<gene>
    <name evidence="3" type="ORF">MIT9_P0867</name>
</gene>
<dbReference type="InterPro" id="IPR007712">
    <property type="entry name" value="RelE/ParE_toxin"/>
</dbReference>
<protein>
    <submittedName>
        <fullName evidence="3">mRNA interferase RelE/StbE</fullName>
    </submittedName>
</protein>
<evidence type="ECO:0000313" key="3">
    <source>
        <dbReference type="EMBL" id="BCX81289.1"/>
    </source>
</evidence>
<keyword evidence="4" id="KW-1185">Reference proteome</keyword>
<dbReference type="SUPFAM" id="SSF143011">
    <property type="entry name" value="RelE-like"/>
    <property type="match status" value="1"/>
</dbReference>
<comment type="similarity">
    <text evidence="1">Belongs to the RelE toxin family.</text>
</comment>
<proteinExistence type="inferred from homology"/>
<dbReference type="NCBIfam" id="TIGR02385">
    <property type="entry name" value="RelE_StbE"/>
    <property type="match status" value="1"/>
</dbReference>
<reference evidence="4" key="1">
    <citation type="journal article" date="2024" name="Int. J. Syst. Evol. Microbiol.">
        <title>Methylomarinovum tepidoasis sp. nov., a moderately thermophilic methanotroph of the family Methylothermaceae isolated from a deep-sea hydrothermal field.</title>
        <authorList>
            <person name="Hirayama H."/>
            <person name="Takaki Y."/>
            <person name="Abe M."/>
            <person name="Miyazaki M."/>
            <person name="Uematsu K."/>
            <person name="Matsui Y."/>
            <person name="Takai K."/>
        </authorList>
    </citation>
    <scope>NUCLEOTIDE SEQUENCE [LARGE SCALE GENOMIC DNA]</scope>
    <source>
        <strain evidence="4">IT-9</strain>
    </source>
</reference>
<dbReference type="PANTHER" id="PTHR35601">
    <property type="entry name" value="TOXIN RELE"/>
    <property type="match status" value="1"/>
</dbReference>
<dbReference type="RefSeq" id="WP_317706224.1">
    <property type="nucleotide sequence ID" value="NZ_AP024714.1"/>
</dbReference>
<name>A0AAU9C9X1_9GAMM</name>
<dbReference type="AlphaFoldDB" id="A0AAU9C9X1"/>
<dbReference type="Pfam" id="PF05016">
    <property type="entry name" value="ParE_toxin"/>
    <property type="match status" value="1"/>
</dbReference>